<keyword evidence="3" id="KW-0804">Transcription</keyword>
<feature type="domain" description="Transcriptional regulator LacI/GalR-like sensor" evidence="4">
    <location>
        <begin position="1"/>
        <end position="104"/>
    </location>
</feature>
<dbReference type="InterPro" id="IPR028082">
    <property type="entry name" value="Peripla_BP_I"/>
</dbReference>
<protein>
    <submittedName>
        <fullName evidence="5">LacI family transcriptional regulator</fullName>
    </submittedName>
</protein>
<dbReference type="GO" id="GO:0000976">
    <property type="term" value="F:transcription cis-regulatory region binding"/>
    <property type="evidence" value="ECO:0007669"/>
    <property type="project" value="TreeGrafter"/>
</dbReference>
<accession>A0A7H4N6S8</accession>
<gene>
    <name evidence="5" type="primary">purR_1</name>
    <name evidence="5" type="ORF">NCTC11685_02763</name>
</gene>
<dbReference type="Pfam" id="PF13377">
    <property type="entry name" value="Peripla_BP_3"/>
    <property type="match status" value="1"/>
</dbReference>
<reference evidence="5 6" key="1">
    <citation type="submission" date="2018-06" db="EMBL/GenBank/DDBJ databases">
        <authorList>
            <consortium name="Pathogen Informatics"/>
            <person name="Doyle S."/>
        </authorList>
    </citation>
    <scope>NUCLEOTIDE SEQUENCE [LARGE SCALE GENOMIC DNA]</scope>
    <source>
        <strain evidence="5 6">NCTC11685</strain>
    </source>
</reference>
<organism evidence="5 6">
    <name type="scientific">Klebsiella michiganensis</name>
    <dbReference type="NCBI Taxonomy" id="1134687"/>
    <lineage>
        <taxon>Bacteria</taxon>
        <taxon>Pseudomonadati</taxon>
        <taxon>Pseudomonadota</taxon>
        <taxon>Gammaproteobacteria</taxon>
        <taxon>Enterobacterales</taxon>
        <taxon>Enterobacteriaceae</taxon>
        <taxon>Klebsiella/Raoultella group</taxon>
        <taxon>Klebsiella</taxon>
    </lineage>
</organism>
<dbReference type="PANTHER" id="PTHR30146:SF153">
    <property type="entry name" value="LACTOSE OPERON REPRESSOR"/>
    <property type="match status" value="1"/>
</dbReference>
<evidence type="ECO:0000313" key="6">
    <source>
        <dbReference type="Proteomes" id="UP000254863"/>
    </source>
</evidence>
<evidence type="ECO:0000313" key="5">
    <source>
        <dbReference type="EMBL" id="STV79565.1"/>
    </source>
</evidence>
<evidence type="ECO:0000256" key="1">
    <source>
        <dbReference type="ARBA" id="ARBA00023015"/>
    </source>
</evidence>
<dbReference type="AlphaFoldDB" id="A0A7H4N6S8"/>
<dbReference type="SUPFAM" id="SSF53822">
    <property type="entry name" value="Periplasmic binding protein-like I"/>
    <property type="match status" value="1"/>
</dbReference>
<keyword evidence="2" id="KW-0238">DNA-binding</keyword>
<sequence>MQEAGLRIEAEWCCHSDFNIASGELQGMKILSQPHRPSALFAVNDELAIGVLAAAHQQGLVIGEDLSLVGYNDIPLVSRLPVALTSVRTPLEHIASNAVDMLLNPEINNNMRITTPSLFPVSLPRLHVNNPPCDPPRLSRRKRGGLNFV</sequence>
<name>A0A7H4N6S8_9ENTR</name>
<proteinExistence type="predicted"/>
<evidence type="ECO:0000256" key="3">
    <source>
        <dbReference type="ARBA" id="ARBA00023163"/>
    </source>
</evidence>
<evidence type="ECO:0000259" key="4">
    <source>
        <dbReference type="Pfam" id="PF13377"/>
    </source>
</evidence>
<dbReference type="Proteomes" id="UP000254863">
    <property type="component" value="Unassembled WGS sequence"/>
</dbReference>
<dbReference type="InterPro" id="IPR046335">
    <property type="entry name" value="LacI/GalR-like_sensor"/>
</dbReference>
<comment type="caution">
    <text evidence="5">The sequence shown here is derived from an EMBL/GenBank/DDBJ whole genome shotgun (WGS) entry which is preliminary data.</text>
</comment>
<dbReference type="GO" id="GO:0003700">
    <property type="term" value="F:DNA-binding transcription factor activity"/>
    <property type="evidence" value="ECO:0007669"/>
    <property type="project" value="TreeGrafter"/>
</dbReference>
<dbReference type="EMBL" id="UGMS01000001">
    <property type="protein sequence ID" value="STV79565.1"/>
    <property type="molecule type" value="Genomic_DNA"/>
</dbReference>
<dbReference type="Gene3D" id="3.40.50.2300">
    <property type="match status" value="2"/>
</dbReference>
<dbReference type="PANTHER" id="PTHR30146">
    <property type="entry name" value="LACI-RELATED TRANSCRIPTIONAL REPRESSOR"/>
    <property type="match status" value="1"/>
</dbReference>
<keyword evidence="1" id="KW-0805">Transcription regulation</keyword>
<evidence type="ECO:0000256" key="2">
    <source>
        <dbReference type="ARBA" id="ARBA00023125"/>
    </source>
</evidence>